<feature type="compositionally biased region" description="Basic and acidic residues" evidence="8">
    <location>
        <begin position="47"/>
        <end position="57"/>
    </location>
</feature>
<dbReference type="Proteomes" id="UP000829364">
    <property type="component" value="Chromosome 8"/>
</dbReference>
<keyword evidence="5 7" id="KW-1133">Transmembrane helix</keyword>
<dbReference type="Pfam" id="PF00702">
    <property type="entry name" value="Hydrolase"/>
    <property type="match status" value="1"/>
</dbReference>
<keyword evidence="7" id="KW-0547">Nucleotide-binding</keyword>
<keyword evidence="3 7" id="KW-0479">Metal-binding</keyword>
<dbReference type="InterPro" id="IPR036412">
    <property type="entry name" value="HAD-like_sf"/>
</dbReference>
<dbReference type="RefSeq" id="XP_047845941.1">
    <property type="nucleotide sequence ID" value="XM_047989936.1"/>
</dbReference>
<dbReference type="Pfam" id="PF00403">
    <property type="entry name" value="HMA"/>
    <property type="match status" value="1"/>
</dbReference>
<dbReference type="PROSITE" id="PS50846">
    <property type="entry name" value="HMA_2"/>
    <property type="match status" value="1"/>
</dbReference>
<dbReference type="SUPFAM" id="SSF55008">
    <property type="entry name" value="HMA, heavy metal-associated domain"/>
    <property type="match status" value="1"/>
</dbReference>
<comment type="similarity">
    <text evidence="7">Belongs to the cation transport ATPase (P-type) (TC 3.A.3) family. Type IB subfamily.</text>
</comment>
<evidence type="ECO:0000256" key="2">
    <source>
        <dbReference type="ARBA" id="ARBA00022692"/>
    </source>
</evidence>
<proteinExistence type="inferred from homology"/>
<feature type="transmembrane region" description="Helical" evidence="7">
    <location>
        <begin position="673"/>
        <end position="694"/>
    </location>
</feature>
<comment type="subcellular location">
    <subcellularLocation>
        <location evidence="1 7">Membrane</location>
    </subcellularLocation>
</comment>
<dbReference type="PRINTS" id="PR00119">
    <property type="entry name" value="CATATPASE"/>
</dbReference>
<dbReference type="SUPFAM" id="SSF81653">
    <property type="entry name" value="Calcium ATPase, transduction domain A"/>
    <property type="match status" value="1"/>
</dbReference>
<evidence type="ECO:0000313" key="11">
    <source>
        <dbReference type="Proteomes" id="UP000829364"/>
    </source>
</evidence>
<feature type="transmembrane region" description="Helical" evidence="7">
    <location>
        <begin position="963"/>
        <end position="992"/>
    </location>
</feature>
<evidence type="ECO:0000259" key="9">
    <source>
        <dbReference type="PROSITE" id="PS50846"/>
    </source>
</evidence>
<feature type="transmembrane region" description="Helical" evidence="7">
    <location>
        <begin position="918"/>
        <end position="943"/>
    </location>
</feature>
<protein>
    <recommendedName>
        <fullName evidence="9">HMA domain-containing protein</fullName>
    </recommendedName>
</protein>
<dbReference type="Pfam" id="PF00122">
    <property type="entry name" value="E1-E2_ATPase"/>
    <property type="match status" value="1"/>
</dbReference>
<evidence type="ECO:0000256" key="7">
    <source>
        <dbReference type="RuleBase" id="RU362081"/>
    </source>
</evidence>
<dbReference type="NCBIfam" id="TIGR01525">
    <property type="entry name" value="ATPase-IB_hvy"/>
    <property type="match status" value="1"/>
</dbReference>
<organism evidence="10 11">
    <name type="scientific">Purpureocillium takamizusanense</name>
    <dbReference type="NCBI Taxonomy" id="2060973"/>
    <lineage>
        <taxon>Eukaryota</taxon>
        <taxon>Fungi</taxon>
        <taxon>Dikarya</taxon>
        <taxon>Ascomycota</taxon>
        <taxon>Pezizomycotina</taxon>
        <taxon>Sordariomycetes</taxon>
        <taxon>Hypocreomycetidae</taxon>
        <taxon>Hypocreales</taxon>
        <taxon>Ophiocordycipitaceae</taxon>
        <taxon>Purpureocillium</taxon>
    </lineage>
</organism>
<dbReference type="GeneID" id="72070297"/>
<feature type="transmembrane region" description="Helical" evidence="7">
    <location>
        <begin position="739"/>
        <end position="761"/>
    </location>
</feature>
<accession>A0A9Q8VD78</accession>
<dbReference type="NCBIfam" id="TIGR01494">
    <property type="entry name" value="ATPase_P-type"/>
    <property type="match status" value="1"/>
</dbReference>
<keyword evidence="11" id="KW-1185">Reference proteome</keyword>
<dbReference type="OrthoDB" id="432719at2759"/>
<dbReference type="InterPro" id="IPR006121">
    <property type="entry name" value="HMA_dom"/>
</dbReference>
<dbReference type="InterPro" id="IPR001757">
    <property type="entry name" value="P_typ_ATPase"/>
</dbReference>
<dbReference type="GO" id="GO:0019829">
    <property type="term" value="F:ATPase-coupled monoatomic cation transmembrane transporter activity"/>
    <property type="evidence" value="ECO:0007669"/>
    <property type="project" value="InterPro"/>
</dbReference>
<name>A0A9Q8VD78_9HYPO</name>
<dbReference type="SUPFAM" id="SSF81665">
    <property type="entry name" value="Calcium ATPase, transmembrane domain M"/>
    <property type="match status" value="1"/>
</dbReference>
<dbReference type="GO" id="GO:0016020">
    <property type="term" value="C:membrane"/>
    <property type="evidence" value="ECO:0007669"/>
    <property type="project" value="UniProtKB-SubCell"/>
</dbReference>
<dbReference type="FunFam" id="2.70.150.10:FF:000002">
    <property type="entry name" value="Copper-transporting ATPase 1, putative"/>
    <property type="match status" value="1"/>
</dbReference>
<evidence type="ECO:0000256" key="3">
    <source>
        <dbReference type="ARBA" id="ARBA00022723"/>
    </source>
</evidence>
<dbReference type="PANTHER" id="PTHR46594">
    <property type="entry name" value="P-TYPE CATION-TRANSPORTING ATPASE"/>
    <property type="match status" value="1"/>
</dbReference>
<dbReference type="SFLD" id="SFLDG00002">
    <property type="entry name" value="C1.7:_P-type_atpase_like"/>
    <property type="match status" value="1"/>
</dbReference>
<feature type="transmembrane region" description="Helical" evidence="7">
    <location>
        <begin position="1272"/>
        <end position="1293"/>
    </location>
</feature>
<keyword evidence="7" id="KW-0067">ATP-binding</keyword>
<dbReference type="Gene3D" id="3.30.70.100">
    <property type="match status" value="1"/>
</dbReference>
<dbReference type="GO" id="GO:0046872">
    <property type="term" value="F:metal ion binding"/>
    <property type="evidence" value="ECO:0007669"/>
    <property type="project" value="UniProtKB-KW"/>
</dbReference>
<dbReference type="SUPFAM" id="SSF56784">
    <property type="entry name" value="HAD-like"/>
    <property type="match status" value="1"/>
</dbReference>
<dbReference type="CDD" id="cd00371">
    <property type="entry name" value="HMA"/>
    <property type="match status" value="1"/>
</dbReference>
<evidence type="ECO:0000256" key="8">
    <source>
        <dbReference type="SAM" id="MobiDB-lite"/>
    </source>
</evidence>
<evidence type="ECO:0000313" key="10">
    <source>
        <dbReference type="EMBL" id="UNI22460.1"/>
    </source>
</evidence>
<dbReference type="InterPro" id="IPR018303">
    <property type="entry name" value="ATPase_P-typ_P_site"/>
</dbReference>
<evidence type="ECO:0000256" key="5">
    <source>
        <dbReference type="ARBA" id="ARBA00022989"/>
    </source>
</evidence>
<dbReference type="Gene3D" id="3.40.50.1000">
    <property type="entry name" value="HAD superfamily/HAD-like"/>
    <property type="match status" value="1"/>
</dbReference>
<dbReference type="InterPro" id="IPR036163">
    <property type="entry name" value="HMA_dom_sf"/>
</dbReference>
<dbReference type="InterPro" id="IPR027256">
    <property type="entry name" value="P-typ_ATPase_IB"/>
</dbReference>
<keyword evidence="6 7" id="KW-0472">Membrane</keyword>
<dbReference type="InterPro" id="IPR023214">
    <property type="entry name" value="HAD_sf"/>
</dbReference>
<dbReference type="PANTHER" id="PTHR46594:SF4">
    <property type="entry name" value="P-TYPE CATION-TRANSPORTING ATPASE"/>
    <property type="match status" value="1"/>
</dbReference>
<dbReference type="InterPro" id="IPR023299">
    <property type="entry name" value="ATPase_P-typ_cyto_dom_N"/>
</dbReference>
<dbReference type="GO" id="GO:0030003">
    <property type="term" value="P:intracellular monoatomic cation homeostasis"/>
    <property type="evidence" value="ECO:0007669"/>
    <property type="project" value="UniProtKB-ARBA"/>
</dbReference>
<dbReference type="PROSITE" id="PS01229">
    <property type="entry name" value="COF_2"/>
    <property type="match status" value="1"/>
</dbReference>
<evidence type="ECO:0000256" key="1">
    <source>
        <dbReference type="ARBA" id="ARBA00004370"/>
    </source>
</evidence>
<dbReference type="InterPro" id="IPR059000">
    <property type="entry name" value="ATPase_P-type_domA"/>
</dbReference>
<evidence type="ECO:0000256" key="4">
    <source>
        <dbReference type="ARBA" id="ARBA00022967"/>
    </source>
</evidence>
<dbReference type="PRINTS" id="PR00120">
    <property type="entry name" value="HATPASE"/>
</dbReference>
<feature type="transmembrane region" description="Helical" evidence="7">
    <location>
        <begin position="1299"/>
        <end position="1318"/>
    </location>
</feature>
<reference evidence="10" key="1">
    <citation type="submission" date="2021-11" db="EMBL/GenBank/DDBJ databases">
        <title>Purpureocillium_takamizusanense_genome.</title>
        <authorList>
            <person name="Nguyen N.-H."/>
        </authorList>
    </citation>
    <scope>NUCLEOTIDE SEQUENCE</scope>
    <source>
        <strain evidence="10">PT3</strain>
    </source>
</reference>
<dbReference type="SFLD" id="SFLDF00027">
    <property type="entry name" value="p-type_atpase"/>
    <property type="match status" value="1"/>
</dbReference>
<keyword evidence="2 7" id="KW-0812">Transmembrane</keyword>
<feature type="region of interest" description="Disordered" evidence="8">
    <location>
        <begin position="1"/>
        <end position="64"/>
    </location>
</feature>
<gene>
    <name evidence="10" type="ORF">JDV02_008349</name>
</gene>
<dbReference type="PROSITE" id="PS00154">
    <property type="entry name" value="ATPASE_E1_E2"/>
    <property type="match status" value="1"/>
</dbReference>
<dbReference type="NCBIfam" id="TIGR01511">
    <property type="entry name" value="ATPase-IB1_Cu"/>
    <property type="match status" value="1"/>
</dbReference>
<dbReference type="GO" id="GO:0016887">
    <property type="term" value="F:ATP hydrolysis activity"/>
    <property type="evidence" value="ECO:0007669"/>
    <property type="project" value="InterPro"/>
</dbReference>
<dbReference type="KEGG" id="ptkz:JDV02_008349"/>
<evidence type="ECO:0000256" key="6">
    <source>
        <dbReference type="ARBA" id="ARBA00023136"/>
    </source>
</evidence>
<dbReference type="InterPro" id="IPR023298">
    <property type="entry name" value="ATPase_P-typ_TM_dom_sf"/>
</dbReference>
<dbReference type="EMBL" id="CP086361">
    <property type="protein sequence ID" value="UNI22460.1"/>
    <property type="molecule type" value="Genomic_DNA"/>
</dbReference>
<dbReference type="Pfam" id="PF24534">
    <property type="entry name" value="HMA_PCA1"/>
    <property type="match status" value="1"/>
</dbReference>
<dbReference type="InterPro" id="IPR008250">
    <property type="entry name" value="ATPase_P-typ_transduc_dom_A_sf"/>
</dbReference>
<dbReference type="InterPro" id="IPR056236">
    <property type="entry name" value="HMA_PCA1"/>
</dbReference>
<keyword evidence="4" id="KW-1278">Translocase</keyword>
<dbReference type="Gene3D" id="2.70.150.10">
    <property type="entry name" value="Calcium-transporting ATPase, cytoplasmic transduction domain A"/>
    <property type="match status" value="1"/>
</dbReference>
<dbReference type="InterPro" id="IPR044492">
    <property type="entry name" value="P_typ_ATPase_HD_dom"/>
</dbReference>
<feature type="domain" description="HMA" evidence="9">
    <location>
        <begin position="522"/>
        <end position="588"/>
    </location>
</feature>
<feature type="transmembrane region" description="Helical" evidence="7">
    <location>
        <begin position="700"/>
        <end position="718"/>
    </location>
</feature>
<dbReference type="Gene3D" id="3.40.1110.10">
    <property type="entry name" value="Calcium-transporting ATPase, cytoplasmic domain N"/>
    <property type="match status" value="1"/>
</dbReference>
<dbReference type="SFLD" id="SFLDS00003">
    <property type="entry name" value="Haloacid_Dehalogenase"/>
    <property type="match status" value="1"/>
</dbReference>
<dbReference type="GO" id="GO:0005524">
    <property type="term" value="F:ATP binding"/>
    <property type="evidence" value="ECO:0007669"/>
    <property type="project" value="UniProtKB-UniRule"/>
</dbReference>
<sequence length="1323" mass="137895">MACSCCGTAERPSSPSPSPSLPQSQDDTSTPGAVVDEAAPASNSRDAQGHGDSRDSRCGPSDVPMAVQDAVHSYQHGCCEDRPAQLAPEPASEPPCAAGCCGGTEAVVLPPTARARASTAASGGCHGNASVDVSAIAPAHQAYSSKCCDGDMTTSAPTAHAADCCCADKPMNVANNGQTCSDGDCCVANTAVESANTDCCDDDPLDNRADNEQPCARVCCGVNTVVSGKITDTADTCCDGDKTAKGGAATDGAKQTCGDGCCDESSAGKQKTNPSTSLADASTDDQQACTEGCCNSQPDDTRSRDVTDCCRDKPSPCCDESCLDRLALRECDSKACDASSCDTSSSSVPKNRACGRHRRSTRERYGATLEALGCICRALIALGQESCCDTKKRSSLSRNKCTKRQSGLTSSRSSLDLCCASGASIKTPRATIRARRQKAPCCGEEACKSSSMKPSCETRKPTAGVGCAASCCSPTRLTPSESKAMPKDDCGGDTCCSSGEKPSVGKIQAAVVDPENQVAGVEHVVLCVSGMTCTGCETKLNRTLATVAGVRSLKTSLVLSRAEFDVDLTLTSVESVIKHLERTTEFTCERVSNQGATLDLIVDGNADSLVDQTWPSGVIDVTATSKGTVRVVFDPKLLGARDLMDRDWGAPVKLAPIRGDPGLEAGSKHVRHVGYMTLLSAVLTVPVLVLAWAPLPDRELAYSSASLALATIVQVVIAGPFYPKALKALVFSRVIEMDLLIVLSTSAAYIFSVVSFGYLVAARPLSTGQFFATSTLLVTLIMVGRYMAALARQKAVESISIRSLQTATALLVDDLGGGERQIDARLLQYGDIFKVLADSRIPTDGTVISGSSEVDESMLTGESMPVEKHAKSSVIAGTINGSGTLVIRLARLPGDNTITTIATMVDEAKLSKPKLQELADLVASYFVPVVVGLTILTFVIWVAVGKTVRGKSGSEATVDAITYAITVLIVSCPCAIGLAVPMVIVIASGVAAERGVIFKSASAIEVAHRTSHVVFDKTGTLTEGKMKVVSENLLTQESACQSLLLGLISGSRHPVSVAVADYLKSKNIESAIVPDAKSLTGKGVEAHAAGRILRAGNARWLDLSCVSPVQSALASNLTVFCFTIDGTLAAVYGLENSLRNDAKAVVSDLQARGISVHIVSGDDDGAVQAVASKLDVPSSNAHARKSPADKQAYINKLFMSPSKGREPVVIFCGDGTNDAVALAQATIGVHMNEGSDMAKSAADVVLMRPDLSGIAVILDISRRSVNRIGFNFAWSFVYNTVAVLLASGALVKARIPPQFAGLGELVSVLPVILAAVLLRWPRR</sequence>